<organism evidence="4 5">
    <name type="scientific">Streptomyces nigra</name>
    <dbReference type="NCBI Taxonomy" id="1827580"/>
    <lineage>
        <taxon>Bacteria</taxon>
        <taxon>Bacillati</taxon>
        <taxon>Actinomycetota</taxon>
        <taxon>Actinomycetes</taxon>
        <taxon>Kitasatosporales</taxon>
        <taxon>Streptomycetaceae</taxon>
        <taxon>Streptomyces</taxon>
    </lineage>
</organism>
<evidence type="ECO:0000313" key="5">
    <source>
        <dbReference type="Proteomes" id="UP001622690"/>
    </source>
</evidence>
<dbReference type="InterPro" id="IPR041483">
    <property type="entry name" value="TetR_C_34"/>
</dbReference>
<dbReference type="Proteomes" id="UP001622690">
    <property type="component" value="Chromosome"/>
</dbReference>
<dbReference type="EMBL" id="CP108125">
    <property type="protein sequence ID" value="WTO83827.1"/>
    <property type="molecule type" value="Genomic_DNA"/>
</dbReference>
<accession>A0ABZ1IXA6</accession>
<name>A0ABZ1IXA6_9ACTN</name>
<proteinExistence type="predicted"/>
<feature type="domain" description="HTH tetR-type" evidence="3">
    <location>
        <begin position="13"/>
        <end position="73"/>
    </location>
</feature>
<keyword evidence="1 2" id="KW-0238">DNA-binding</keyword>
<evidence type="ECO:0000256" key="1">
    <source>
        <dbReference type="ARBA" id="ARBA00023125"/>
    </source>
</evidence>
<dbReference type="Gene3D" id="1.10.357.10">
    <property type="entry name" value="Tetracycline Repressor, domain 2"/>
    <property type="match status" value="1"/>
</dbReference>
<dbReference type="Pfam" id="PF17929">
    <property type="entry name" value="TetR_C_34"/>
    <property type="match status" value="1"/>
</dbReference>
<feature type="DNA-binding region" description="H-T-H motif" evidence="2">
    <location>
        <begin position="36"/>
        <end position="55"/>
    </location>
</feature>
<dbReference type="PROSITE" id="PS50977">
    <property type="entry name" value="HTH_TETR_2"/>
    <property type="match status" value="1"/>
</dbReference>
<dbReference type="InterPro" id="IPR001647">
    <property type="entry name" value="HTH_TetR"/>
</dbReference>
<protein>
    <submittedName>
        <fullName evidence="4">TetR family transcriptional regulator</fullName>
    </submittedName>
</protein>
<dbReference type="Pfam" id="PF00440">
    <property type="entry name" value="TetR_N"/>
    <property type="match status" value="1"/>
</dbReference>
<dbReference type="SUPFAM" id="SSF46689">
    <property type="entry name" value="Homeodomain-like"/>
    <property type="match status" value="1"/>
</dbReference>
<keyword evidence="5" id="KW-1185">Reference proteome</keyword>
<reference evidence="4 5" key="1">
    <citation type="submission" date="2022-10" db="EMBL/GenBank/DDBJ databases">
        <title>The complete genomes of actinobacterial strains from the NBC collection.</title>
        <authorList>
            <person name="Joergensen T.S."/>
            <person name="Alvarez Arevalo M."/>
            <person name="Sterndorff E.B."/>
            <person name="Faurdal D."/>
            <person name="Vuksanovic O."/>
            <person name="Mourched A.-S."/>
            <person name="Charusanti P."/>
            <person name="Shaw S."/>
            <person name="Blin K."/>
            <person name="Weber T."/>
        </authorList>
    </citation>
    <scope>NUCLEOTIDE SEQUENCE [LARGE SCALE GENOMIC DNA]</scope>
    <source>
        <strain evidence="4 5">NBC_00206</strain>
    </source>
</reference>
<gene>
    <name evidence="4" type="ORF">OHU27_15890</name>
</gene>
<sequence>MTFQRARSEEQREARRRAILDTAAAMLDEMPVAELSLNELSRRVGLAKSNVLRYFESREAVLLELLDDFLGRWLVELEGELAEGIEAGATAEVRAAQLADVLSRSLADRTVLCDLFGAQGGVLERNVSVEVVKRHKRASLARLDAMTALLRRHVPELGDGAQLFCLMCLASSGALSAYVPPPPSVLAAYAEEPALAALNLEMPETLRVAFTAMLLGVVPRT</sequence>
<evidence type="ECO:0000256" key="2">
    <source>
        <dbReference type="PROSITE-ProRule" id="PRU00335"/>
    </source>
</evidence>
<evidence type="ECO:0000259" key="3">
    <source>
        <dbReference type="PROSITE" id="PS50977"/>
    </source>
</evidence>
<dbReference type="InterPro" id="IPR009057">
    <property type="entry name" value="Homeodomain-like_sf"/>
</dbReference>
<dbReference type="RefSeq" id="WP_381814724.1">
    <property type="nucleotide sequence ID" value="NZ_CP108125.1"/>
</dbReference>
<evidence type="ECO:0000313" key="4">
    <source>
        <dbReference type="EMBL" id="WTO83827.1"/>
    </source>
</evidence>